<dbReference type="PROSITE" id="PS51099">
    <property type="entry name" value="PTS_EIIB_TYPE_2"/>
    <property type="match status" value="1"/>
</dbReference>
<feature type="chain" id="PRO_5039627973" evidence="2">
    <location>
        <begin position="22"/>
        <end position="99"/>
    </location>
</feature>
<organism evidence="3 4">
    <name type="scientific">Lactiplantibacillus plantarum</name>
    <name type="common">Lactobacillus plantarum</name>
    <dbReference type="NCBI Taxonomy" id="1590"/>
    <lineage>
        <taxon>Bacteria</taxon>
        <taxon>Bacillati</taxon>
        <taxon>Bacillota</taxon>
        <taxon>Bacilli</taxon>
        <taxon>Lactobacillales</taxon>
        <taxon>Lactobacillaceae</taxon>
        <taxon>Lactiplantibacillus</taxon>
    </lineage>
</organism>
<name>A0A1E3KVT1_LACPN</name>
<dbReference type="AlphaFoldDB" id="A0A1E3KVT1"/>
<keyword evidence="1 3" id="KW-0808">Transferase</keyword>
<gene>
    <name evidence="3" type="ORF">LPJSA22_02867</name>
</gene>
<dbReference type="EMBL" id="MCOL01000001">
    <property type="protein sequence ID" value="ODO62849.1"/>
    <property type="molecule type" value="Genomic_DNA"/>
</dbReference>
<dbReference type="SUPFAM" id="SSF52794">
    <property type="entry name" value="PTS system IIB component-like"/>
    <property type="match status" value="1"/>
</dbReference>
<evidence type="ECO:0000313" key="3">
    <source>
        <dbReference type="EMBL" id="ODO62849.1"/>
    </source>
</evidence>
<dbReference type="RefSeq" id="WP_063722103.1">
    <property type="nucleotide sequence ID" value="NZ_AP028145.1"/>
</dbReference>
<dbReference type="Gene3D" id="3.40.50.2300">
    <property type="match status" value="1"/>
</dbReference>
<dbReference type="GO" id="GO:0008982">
    <property type="term" value="F:protein-N(PI)-phosphohistidine-sugar phosphotransferase activity"/>
    <property type="evidence" value="ECO:0007669"/>
    <property type="project" value="InterPro"/>
</dbReference>
<dbReference type="Pfam" id="PF02302">
    <property type="entry name" value="PTS_IIB"/>
    <property type="match status" value="1"/>
</dbReference>
<dbReference type="CDD" id="cd05566">
    <property type="entry name" value="PTS_IIB_galactitol"/>
    <property type="match status" value="1"/>
</dbReference>
<evidence type="ECO:0000256" key="1">
    <source>
        <dbReference type="ARBA" id="ARBA00022679"/>
    </source>
</evidence>
<reference evidence="3 4" key="1">
    <citation type="submission" date="2016-08" db="EMBL/GenBank/DDBJ databases">
        <title>Genome sequencing of Lactobacillus plantarum JSA22, isolated from fermented soybean paste.</title>
        <authorList>
            <person name="Choi H.S."/>
        </authorList>
    </citation>
    <scope>NUCLEOTIDE SEQUENCE [LARGE SCALE GENOMIC DNA]</scope>
    <source>
        <strain evidence="3 4">JSA22</strain>
    </source>
</reference>
<dbReference type="InterPro" id="IPR003501">
    <property type="entry name" value="PTS_EIIB_2/3"/>
</dbReference>
<evidence type="ECO:0000256" key="2">
    <source>
        <dbReference type="SAM" id="SignalP"/>
    </source>
</evidence>
<dbReference type="PATRIC" id="fig|1590.210.peg.3133"/>
<keyword evidence="2" id="KW-0732">Signal</keyword>
<protein>
    <submittedName>
        <fullName evidence="3">Protein-N(Pi)-phosphohistidine--sugar phosphotransferase</fullName>
        <ecNumber evidence="3">2.7.1.191</ecNumber>
    </submittedName>
</protein>
<dbReference type="InterPro" id="IPR013011">
    <property type="entry name" value="PTS_EIIB_2"/>
</dbReference>
<dbReference type="EC" id="2.7.1.191" evidence="3"/>
<sequence length="99" mass="10570">MAKRVRIIVACGSGVATSTLASQDVISVAEEYGVDYTLNKCSMVQLPSMSQTADLVLTTNNYKGDLDTPHMSVMGFVTGIGKDKLRQTLGDKLVEIANS</sequence>
<evidence type="ECO:0000313" key="4">
    <source>
        <dbReference type="Proteomes" id="UP000094892"/>
    </source>
</evidence>
<dbReference type="GO" id="GO:0009401">
    <property type="term" value="P:phosphoenolpyruvate-dependent sugar phosphotransferase system"/>
    <property type="evidence" value="ECO:0007669"/>
    <property type="project" value="InterPro"/>
</dbReference>
<accession>A0A1E3KVT1</accession>
<feature type="signal peptide" evidence="2">
    <location>
        <begin position="1"/>
        <end position="21"/>
    </location>
</feature>
<dbReference type="InterPro" id="IPR036095">
    <property type="entry name" value="PTS_EIIB-like_sf"/>
</dbReference>
<proteinExistence type="predicted"/>
<comment type="caution">
    <text evidence="3">The sequence shown here is derived from an EMBL/GenBank/DDBJ whole genome shotgun (WGS) entry which is preliminary data.</text>
</comment>
<dbReference type="Proteomes" id="UP000094892">
    <property type="component" value="Unassembled WGS sequence"/>
</dbReference>